<protein>
    <submittedName>
        <fullName evidence="2">Uncharacterized protein</fullName>
    </submittedName>
</protein>
<sequence length="112" mass="12747">MNTSSRALSKIITPKRATSTFEKSSLGDVQPLKDLVRRDPLYYNTLLIILVEAVLFKIPHSYFKNVDTFQKTYLFGPDSEEVSDGYTDQQPVRLDGIGAVDFRCLLKVMIQE</sequence>
<feature type="transmembrane region" description="Helical" evidence="1">
    <location>
        <begin position="41"/>
        <end position="58"/>
    </location>
</feature>
<dbReference type="AlphaFoldDB" id="A0A0C3AJD5"/>
<name>A0A0C3AJD5_PILCF</name>
<keyword evidence="1" id="KW-1133">Transmembrane helix</keyword>
<keyword evidence="1" id="KW-0812">Transmembrane</keyword>
<evidence type="ECO:0000256" key="1">
    <source>
        <dbReference type="SAM" id="Phobius"/>
    </source>
</evidence>
<accession>A0A0C3AJD5</accession>
<evidence type="ECO:0000313" key="2">
    <source>
        <dbReference type="EMBL" id="KIM73963.1"/>
    </source>
</evidence>
<reference evidence="2 3" key="1">
    <citation type="submission" date="2014-04" db="EMBL/GenBank/DDBJ databases">
        <authorList>
            <consortium name="DOE Joint Genome Institute"/>
            <person name="Kuo A."/>
            <person name="Tarkka M."/>
            <person name="Buscot F."/>
            <person name="Kohler A."/>
            <person name="Nagy L.G."/>
            <person name="Floudas D."/>
            <person name="Copeland A."/>
            <person name="Barry K.W."/>
            <person name="Cichocki N."/>
            <person name="Veneault-Fourrey C."/>
            <person name="LaButti K."/>
            <person name="Lindquist E.A."/>
            <person name="Lipzen A."/>
            <person name="Lundell T."/>
            <person name="Morin E."/>
            <person name="Murat C."/>
            <person name="Sun H."/>
            <person name="Tunlid A."/>
            <person name="Henrissat B."/>
            <person name="Grigoriev I.V."/>
            <person name="Hibbett D.S."/>
            <person name="Martin F."/>
            <person name="Nordberg H.P."/>
            <person name="Cantor M.N."/>
            <person name="Hua S.X."/>
        </authorList>
    </citation>
    <scope>NUCLEOTIDE SEQUENCE [LARGE SCALE GENOMIC DNA]</scope>
    <source>
        <strain evidence="2 3">F 1598</strain>
    </source>
</reference>
<dbReference type="HOGENOM" id="CLU_2146827_0_0_1"/>
<keyword evidence="1" id="KW-0472">Membrane</keyword>
<dbReference type="InParanoid" id="A0A0C3AJD5"/>
<reference evidence="3" key="2">
    <citation type="submission" date="2015-01" db="EMBL/GenBank/DDBJ databases">
        <title>Evolutionary Origins and Diversification of the Mycorrhizal Mutualists.</title>
        <authorList>
            <consortium name="DOE Joint Genome Institute"/>
            <consortium name="Mycorrhizal Genomics Consortium"/>
            <person name="Kohler A."/>
            <person name="Kuo A."/>
            <person name="Nagy L.G."/>
            <person name="Floudas D."/>
            <person name="Copeland A."/>
            <person name="Barry K.W."/>
            <person name="Cichocki N."/>
            <person name="Veneault-Fourrey C."/>
            <person name="LaButti K."/>
            <person name="Lindquist E.A."/>
            <person name="Lipzen A."/>
            <person name="Lundell T."/>
            <person name="Morin E."/>
            <person name="Murat C."/>
            <person name="Riley R."/>
            <person name="Ohm R."/>
            <person name="Sun H."/>
            <person name="Tunlid A."/>
            <person name="Henrissat B."/>
            <person name="Grigoriev I.V."/>
            <person name="Hibbett D.S."/>
            <person name="Martin F."/>
        </authorList>
    </citation>
    <scope>NUCLEOTIDE SEQUENCE [LARGE SCALE GENOMIC DNA]</scope>
    <source>
        <strain evidence="3">F 1598</strain>
    </source>
</reference>
<gene>
    <name evidence="2" type="ORF">PILCRDRAFT_14785</name>
</gene>
<dbReference type="EMBL" id="KN833069">
    <property type="protein sequence ID" value="KIM73963.1"/>
    <property type="molecule type" value="Genomic_DNA"/>
</dbReference>
<keyword evidence="3" id="KW-1185">Reference proteome</keyword>
<organism evidence="2 3">
    <name type="scientific">Piloderma croceum (strain F 1598)</name>
    <dbReference type="NCBI Taxonomy" id="765440"/>
    <lineage>
        <taxon>Eukaryota</taxon>
        <taxon>Fungi</taxon>
        <taxon>Dikarya</taxon>
        <taxon>Basidiomycota</taxon>
        <taxon>Agaricomycotina</taxon>
        <taxon>Agaricomycetes</taxon>
        <taxon>Agaricomycetidae</taxon>
        <taxon>Atheliales</taxon>
        <taxon>Atheliaceae</taxon>
        <taxon>Piloderma</taxon>
    </lineage>
</organism>
<proteinExistence type="predicted"/>
<evidence type="ECO:0000313" key="3">
    <source>
        <dbReference type="Proteomes" id="UP000054166"/>
    </source>
</evidence>
<dbReference type="Proteomes" id="UP000054166">
    <property type="component" value="Unassembled WGS sequence"/>
</dbReference>